<organism evidence="2 3">
    <name type="scientific">Anaerovibrio slackiae</name>
    <dbReference type="NCBI Taxonomy" id="2652309"/>
    <lineage>
        <taxon>Bacteria</taxon>
        <taxon>Bacillati</taxon>
        <taxon>Bacillota</taxon>
        <taxon>Negativicutes</taxon>
        <taxon>Selenomonadales</taxon>
        <taxon>Selenomonadaceae</taxon>
        <taxon>Anaerovibrio</taxon>
    </lineage>
</organism>
<protein>
    <recommendedName>
        <fullName evidence="1">Metallo-beta-lactamase domain-containing protein</fullName>
    </recommendedName>
</protein>
<dbReference type="Gene3D" id="3.60.15.10">
    <property type="entry name" value="Ribonuclease Z/Hydroxyacylglutathione hydrolase-like"/>
    <property type="match status" value="1"/>
</dbReference>
<dbReference type="EMBL" id="VUNR01000013">
    <property type="protein sequence ID" value="MSU08874.1"/>
    <property type="molecule type" value="Genomic_DNA"/>
</dbReference>
<proteinExistence type="predicted"/>
<sequence>MSFLIMFDVKCIASSSAGNCFIVSDGITSLLLDAGVKMKEILVACDFNMDKISGALITHEHNDHARSVEELTGRGIRIYGSAAVAAKFKEVRCIRPFARYAIDTIDFFAVPMEHDATCYAYCIRSVKTGDTLLYATDTKRMTEYIDGLGQMIIESNYNVELLENSVKPRKLVRRIADCHMSVETLAKYISRMDQGKLQEIYLCHLSDDHSDVEKMVEKVRKVTQAKIFVCNKNGGVTDATGIGTGKDN</sequence>
<dbReference type="InterPro" id="IPR036866">
    <property type="entry name" value="RibonucZ/Hydroxyglut_hydro"/>
</dbReference>
<evidence type="ECO:0000313" key="2">
    <source>
        <dbReference type="EMBL" id="MSU08874.1"/>
    </source>
</evidence>
<evidence type="ECO:0000313" key="3">
    <source>
        <dbReference type="Proteomes" id="UP000433181"/>
    </source>
</evidence>
<gene>
    <name evidence="2" type="ORF">FYJ84_07750</name>
</gene>
<accession>A0A6I2UH95</accession>
<dbReference type="Proteomes" id="UP000433181">
    <property type="component" value="Unassembled WGS sequence"/>
</dbReference>
<name>A0A6I2UH95_9FIRM</name>
<dbReference type="SUPFAM" id="SSF56281">
    <property type="entry name" value="Metallo-hydrolase/oxidoreductase"/>
    <property type="match status" value="1"/>
</dbReference>
<comment type="caution">
    <text evidence="2">The sequence shown here is derived from an EMBL/GenBank/DDBJ whole genome shotgun (WGS) entry which is preliminary data.</text>
</comment>
<dbReference type="InterPro" id="IPR001279">
    <property type="entry name" value="Metallo-B-lactamas"/>
</dbReference>
<dbReference type="Pfam" id="PF23023">
    <property type="entry name" value="Anti-Pycsar_Apyc1"/>
    <property type="match status" value="1"/>
</dbReference>
<keyword evidence="3" id="KW-1185">Reference proteome</keyword>
<dbReference type="PANTHER" id="PTHR47619:SF1">
    <property type="entry name" value="EXODEOXYRIBONUCLEASE WALJ"/>
    <property type="match status" value="1"/>
</dbReference>
<dbReference type="SMART" id="SM00849">
    <property type="entry name" value="Lactamase_B"/>
    <property type="match status" value="1"/>
</dbReference>
<dbReference type="AlphaFoldDB" id="A0A6I2UH95"/>
<dbReference type="InterPro" id="IPR052533">
    <property type="entry name" value="WalJ/YycJ-like"/>
</dbReference>
<evidence type="ECO:0000259" key="1">
    <source>
        <dbReference type="SMART" id="SM00849"/>
    </source>
</evidence>
<reference evidence="2 3" key="1">
    <citation type="submission" date="2019-08" db="EMBL/GenBank/DDBJ databases">
        <title>In-depth cultivation of the pig gut microbiome towards novel bacterial diversity and tailored functional studies.</title>
        <authorList>
            <person name="Wylensek D."/>
            <person name="Hitch T.C.A."/>
            <person name="Clavel T."/>
        </authorList>
    </citation>
    <scope>NUCLEOTIDE SEQUENCE [LARGE SCALE GENOMIC DNA]</scope>
    <source>
        <strain evidence="2 3">WCA-693-APC-5D-A</strain>
    </source>
</reference>
<dbReference type="PANTHER" id="PTHR47619">
    <property type="entry name" value="METALLO-HYDROLASE YYCJ-RELATED"/>
    <property type="match status" value="1"/>
</dbReference>
<feature type="domain" description="Metallo-beta-lactamase" evidence="1">
    <location>
        <begin position="17"/>
        <end position="179"/>
    </location>
</feature>